<evidence type="ECO:0000256" key="5">
    <source>
        <dbReference type="ARBA" id="ARBA00022842"/>
    </source>
</evidence>
<dbReference type="InterPro" id="IPR001878">
    <property type="entry name" value="Znf_CCHC"/>
</dbReference>
<dbReference type="InterPro" id="IPR000477">
    <property type="entry name" value="RT_dom"/>
</dbReference>
<evidence type="ECO:0000256" key="7">
    <source>
        <dbReference type="ARBA" id="ARBA00022918"/>
    </source>
</evidence>
<evidence type="ECO:0000313" key="15">
    <source>
        <dbReference type="EMBL" id="GEW52393.1"/>
    </source>
</evidence>
<dbReference type="Gene3D" id="4.10.60.10">
    <property type="entry name" value="Zinc finger, CCHC-type"/>
    <property type="match status" value="1"/>
</dbReference>
<gene>
    <name evidence="15" type="ORF">Tci_224369</name>
</gene>
<dbReference type="InterPro" id="IPR012337">
    <property type="entry name" value="RNaseH-like_sf"/>
</dbReference>
<evidence type="ECO:0000256" key="10">
    <source>
        <dbReference type="ARBA" id="ARBA00023172"/>
    </source>
</evidence>
<keyword evidence="10" id="KW-0233">DNA recombination</keyword>
<protein>
    <submittedName>
        <fullName evidence="15">Putative reverse transcriptase domain-containing protein</fullName>
    </submittedName>
</protein>
<dbReference type="Pfam" id="PF17921">
    <property type="entry name" value="Integrase_H2C2"/>
    <property type="match status" value="2"/>
</dbReference>
<name>A0A699GVU3_TANCI</name>
<evidence type="ECO:0000256" key="3">
    <source>
        <dbReference type="ARBA" id="ARBA00022750"/>
    </source>
</evidence>
<keyword evidence="8" id="KW-0239">DNA-directed DNA polymerase</keyword>
<evidence type="ECO:0000256" key="2">
    <source>
        <dbReference type="ARBA" id="ARBA00022723"/>
    </source>
</evidence>
<keyword evidence="8" id="KW-0808">Transferase</keyword>
<keyword evidence="8" id="KW-0548">Nucleotidyltransferase</keyword>
<evidence type="ECO:0000256" key="1">
    <source>
        <dbReference type="ARBA" id="ARBA00022670"/>
    </source>
</evidence>
<dbReference type="InterPro" id="IPR056924">
    <property type="entry name" value="SH3_Tf2-1"/>
</dbReference>
<proteinExistence type="predicted"/>
<dbReference type="InterPro" id="IPR043502">
    <property type="entry name" value="DNA/RNA_pol_sf"/>
</dbReference>
<dbReference type="GO" id="GO:0003887">
    <property type="term" value="F:DNA-directed DNA polymerase activity"/>
    <property type="evidence" value="ECO:0007669"/>
    <property type="project" value="UniProtKB-KW"/>
</dbReference>
<keyword evidence="7 15" id="KW-0695">RNA-directed DNA polymerase</keyword>
<evidence type="ECO:0000259" key="13">
    <source>
        <dbReference type="PROSITE" id="PS50158"/>
    </source>
</evidence>
<feature type="domain" description="Reverse transcriptase" evidence="14">
    <location>
        <begin position="695"/>
        <end position="906"/>
    </location>
</feature>
<dbReference type="SUPFAM" id="SSF56672">
    <property type="entry name" value="DNA/RNA polymerases"/>
    <property type="match status" value="1"/>
</dbReference>
<keyword evidence="9" id="KW-0238">DNA-binding</keyword>
<feature type="region of interest" description="Disordered" evidence="12">
    <location>
        <begin position="74"/>
        <end position="165"/>
    </location>
</feature>
<dbReference type="InterPro" id="IPR050951">
    <property type="entry name" value="Retrovirus_Pol_polyprotein"/>
</dbReference>
<dbReference type="PANTHER" id="PTHR37984">
    <property type="entry name" value="PROTEIN CBG26694"/>
    <property type="match status" value="1"/>
</dbReference>
<dbReference type="InterPro" id="IPR036397">
    <property type="entry name" value="RNaseH_sf"/>
</dbReference>
<keyword evidence="5" id="KW-0460">Magnesium</keyword>
<keyword evidence="2" id="KW-0479">Metal-binding</keyword>
<dbReference type="Pfam" id="PF24626">
    <property type="entry name" value="SH3_Tf2-1"/>
    <property type="match status" value="2"/>
</dbReference>
<dbReference type="GO" id="GO:0015074">
    <property type="term" value="P:DNA integration"/>
    <property type="evidence" value="ECO:0007669"/>
    <property type="project" value="UniProtKB-KW"/>
</dbReference>
<organism evidence="15">
    <name type="scientific">Tanacetum cinerariifolium</name>
    <name type="common">Dalmatian daisy</name>
    <name type="synonym">Chrysanthemum cinerariifolium</name>
    <dbReference type="NCBI Taxonomy" id="118510"/>
    <lineage>
        <taxon>Eukaryota</taxon>
        <taxon>Viridiplantae</taxon>
        <taxon>Streptophyta</taxon>
        <taxon>Embryophyta</taxon>
        <taxon>Tracheophyta</taxon>
        <taxon>Spermatophyta</taxon>
        <taxon>Magnoliopsida</taxon>
        <taxon>eudicotyledons</taxon>
        <taxon>Gunneridae</taxon>
        <taxon>Pentapetalae</taxon>
        <taxon>asterids</taxon>
        <taxon>campanulids</taxon>
        <taxon>Asterales</taxon>
        <taxon>Asteraceae</taxon>
        <taxon>Asteroideae</taxon>
        <taxon>Anthemideae</taxon>
        <taxon>Anthemidinae</taxon>
        <taxon>Tanacetum</taxon>
    </lineage>
</organism>
<dbReference type="Gene3D" id="1.10.340.70">
    <property type="match status" value="2"/>
</dbReference>
<evidence type="ECO:0000259" key="14">
    <source>
        <dbReference type="PROSITE" id="PS50878"/>
    </source>
</evidence>
<evidence type="ECO:0000256" key="8">
    <source>
        <dbReference type="ARBA" id="ARBA00022932"/>
    </source>
</evidence>
<dbReference type="InterPro" id="IPR036875">
    <property type="entry name" value="Znf_CCHC_sf"/>
</dbReference>
<keyword evidence="6" id="KW-0229">DNA integration</keyword>
<evidence type="ECO:0000256" key="9">
    <source>
        <dbReference type="ARBA" id="ARBA00023125"/>
    </source>
</evidence>
<dbReference type="CDD" id="cd01647">
    <property type="entry name" value="RT_LTR"/>
    <property type="match status" value="1"/>
</dbReference>
<dbReference type="Gene3D" id="3.30.70.270">
    <property type="match status" value="2"/>
</dbReference>
<dbReference type="SMART" id="SM00343">
    <property type="entry name" value="ZnF_C2HC"/>
    <property type="match status" value="2"/>
</dbReference>
<dbReference type="GO" id="GO:0008270">
    <property type="term" value="F:zinc ion binding"/>
    <property type="evidence" value="ECO:0007669"/>
    <property type="project" value="UniProtKB-KW"/>
</dbReference>
<feature type="domain" description="CCHC-type" evidence="13">
    <location>
        <begin position="546"/>
        <end position="561"/>
    </location>
</feature>
<dbReference type="PROSITE" id="PS50878">
    <property type="entry name" value="RT_POL"/>
    <property type="match status" value="1"/>
</dbReference>
<reference evidence="15" key="1">
    <citation type="journal article" date="2019" name="Sci. Rep.">
        <title>Draft genome of Tanacetum cinerariifolium, the natural source of mosquito coil.</title>
        <authorList>
            <person name="Yamashiro T."/>
            <person name="Shiraishi A."/>
            <person name="Satake H."/>
            <person name="Nakayama K."/>
        </authorList>
    </citation>
    <scope>NUCLEOTIDE SEQUENCE</scope>
</reference>
<dbReference type="Pfam" id="PF00098">
    <property type="entry name" value="zf-CCHC"/>
    <property type="match status" value="2"/>
</dbReference>
<evidence type="ECO:0000256" key="6">
    <source>
        <dbReference type="ARBA" id="ARBA00022908"/>
    </source>
</evidence>
<accession>A0A699GVU3</accession>
<feature type="compositionally biased region" description="Acidic residues" evidence="12">
    <location>
        <begin position="145"/>
        <end position="159"/>
    </location>
</feature>
<dbReference type="GO" id="GO:0003964">
    <property type="term" value="F:RNA-directed DNA polymerase activity"/>
    <property type="evidence" value="ECO:0007669"/>
    <property type="project" value="UniProtKB-KW"/>
</dbReference>
<dbReference type="EMBL" id="BKCJ010062021">
    <property type="protein sequence ID" value="GEW52393.1"/>
    <property type="molecule type" value="Genomic_DNA"/>
</dbReference>
<dbReference type="InterPro" id="IPR043128">
    <property type="entry name" value="Rev_trsase/Diguanyl_cyclase"/>
</dbReference>
<dbReference type="PROSITE" id="PS50158">
    <property type="entry name" value="ZF_CCHC"/>
    <property type="match status" value="1"/>
</dbReference>
<dbReference type="GO" id="GO:0006310">
    <property type="term" value="P:DNA recombination"/>
    <property type="evidence" value="ECO:0007669"/>
    <property type="project" value="UniProtKB-KW"/>
</dbReference>
<dbReference type="GO" id="GO:0004190">
    <property type="term" value="F:aspartic-type endopeptidase activity"/>
    <property type="evidence" value="ECO:0007669"/>
    <property type="project" value="UniProtKB-KW"/>
</dbReference>
<dbReference type="Gene3D" id="3.10.10.10">
    <property type="entry name" value="HIV Type 1 Reverse Transcriptase, subunit A, domain 1"/>
    <property type="match status" value="1"/>
</dbReference>
<feature type="non-terminal residue" evidence="15">
    <location>
        <position position="1"/>
    </location>
</feature>
<evidence type="ECO:0000256" key="11">
    <source>
        <dbReference type="PROSITE-ProRule" id="PRU00047"/>
    </source>
</evidence>
<dbReference type="Pfam" id="PF00078">
    <property type="entry name" value="RVT_1"/>
    <property type="match status" value="1"/>
</dbReference>
<evidence type="ECO:0000256" key="4">
    <source>
        <dbReference type="ARBA" id="ARBA00022801"/>
    </source>
</evidence>
<dbReference type="SUPFAM" id="SSF57756">
    <property type="entry name" value="Retrovirus zinc finger-like domains"/>
    <property type="match status" value="1"/>
</dbReference>
<sequence>FILFVSAVMSDASSAVTYTFVYTDSEPWRYYGEESAETRPPRIIVYEYDGLPMQPIALPFPDYLEYPEYLAPSDDLAPLEDQPLPVDASPIAASPDYVADSDPEEDPEDDQADYPVDGGDCDDEPSNDDDDDDDTESDPDKDPGEEPFEDEEDDEEEEEHLAPARRSPHIIVPLFKTCFCWARKTVKPEPSLSACIARHVALLSPPLLVPSLPLPLPSPLTNIPTDTGAPLGYRAAENQIRALLPFTSCRTDTPEADMPPRKRACLTTLSPRFKVDESSAAGDVGQPGPIDSDPRRYRVEQAGYERVTELDTTIRQRTNEFEIRFEGAQDDRALLRARVNTLFKDRPDHRRTAMLMDREAMYAREAWACSEDRSSAIAAHVRTLEAHVAALIAQTSSLKYLDMVKLPHEGCWTGCFLCNAMGGFKKDDHRMFPEEAAKVERYIGGLPDMIHGSVKASKPQSMQEAIKNNVARAYTAGLGDKKPYGGTKPLCPKCKYHHDGPCTPKYTNCKKIGHWARDCKGRPAATNNNNNNNQRAQGANARGITCFECGVLGHYKSECPKLKNGNQGNRIGNENVVARAYVVGTAGTNPNSNVVTGTFLLNNCYASVLFDTSADRSFLSTAFSSLIDIIPTTLDHGYDVELADDFPEDLPGIPPTRQVEFQIDLVPGAAHVARAPYQLAPSEMKELTDQLEELANKGFIRPGSSPWGSPVLFVKKKDRSFRMCIDYRELNKPTVKNRYPLPRIEDLFDQLQGSSVYSKIDLISGYHQLQVRKEDILKTAFRTRYEHYEFQVMPFSLTIAPAVFMNLMNRVCKPYLNKFVIVFIDDILIYSKNKQEHLKLILKLLKKEQLYAKFSKCKFWIPKLQFLGHVIDSQGIHVDLAKIESIKDFASPKTATEIRQFLGLAGYYRRFIEGFSKITKNYVVHRFWPYSKEVRTLLFTAMLRSKAWHGANAKGKEKPKKEKVEPHADGILCLNNRSWLSCNGELRTLIMHESHKSKYSIHLGSDKIYQDMKLIYWWPNMKADIATYVSKCLTCLRVKAKHQKPFGLLVQLEIPQWKWDNITMDFVTKLPKTQSGNDTIWVVVDRLTKFAHFLPMKETEPMDKLARLYLKEVVKRHGILVSIICDRDPSYHAGIKAAPFEALYGRKCRSPFCWAEVSPWKGVVRFGKRGKWNPRYIGPFKVLAKVGAVTYRLKLPQQLSRVYNTFHVSNLKKCLSDEPLAISLDELYIDDKLCFVEKLVEIMDREVKSVPKEVSATLHNKCTLNKYRILSLADKAPLTREDYNNLLFQVAFGFDVTIYFLDIYNQSLTFEKPRKEKLEPRADGILCLNNRIWLPCFGELRTLIMHESYKSKYSVHPGSDKMYQDMKLLYWWPNMKADIATYDNITMNFVNKLPKTQSGNDTIWVVVDRLTKSAHFLPMKEADPMDKLARLYLKEVGPRHGILVSIICDRDPSERTIQTLEDMLCTCVKDFWNGWERHLPLVKFSYNNSYHVSIKAAPFEALYSRKCRSPVCWAERIQAVRDRQKSYTNVRHKPLEFQVSDIVILKVSPWKGVVRFGKRGKLNLRYIRPFKVLAKVGTITYRLKLPQQLSRVHSTFHVSNLKKCLSDEPLAISLDELYIDDKLCFVEELVEIMDQKVKRLKQSRIPIIKVRWNSKRGLEFTWEREDQFRKKYPQLFITNAPSTNTAS</sequence>
<dbReference type="Pfam" id="PF08284">
    <property type="entry name" value="RVP_2"/>
    <property type="match status" value="1"/>
</dbReference>
<keyword evidence="3" id="KW-0064">Aspartyl protease</keyword>
<feature type="compositionally biased region" description="Acidic residues" evidence="12">
    <location>
        <begin position="119"/>
        <end position="137"/>
    </location>
</feature>
<dbReference type="Gene3D" id="3.30.420.10">
    <property type="entry name" value="Ribonuclease H-like superfamily/Ribonuclease H"/>
    <property type="match status" value="3"/>
</dbReference>
<keyword evidence="11" id="KW-0863">Zinc-finger</keyword>
<dbReference type="InterPro" id="IPR041588">
    <property type="entry name" value="Integrase_H2C2"/>
</dbReference>
<keyword evidence="1" id="KW-0645">Protease</keyword>
<keyword evidence="4" id="KW-0378">Hydrolase</keyword>
<keyword evidence="11" id="KW-0862">Zinc</keyword>
<comment type="caution">
    <text evidence="15">The sequence shown here is derived from an EMBL/GenBank/DDBJ whole genome shotgun (WGS) entry which is preliminary data.</text>
</comment>
<feature type="compositionally biased region" description="Acidic residues" evidence="12">
    <location>
        <begin position="99"/>
        <end position="112"/>
    </location>
</feature>
<dbReference type="GO" id="GO:0006508">
    <property type="term" value="P:proteolysis"/>
    <property type="evidence" value="ECO:0007669"/>
    <property type="project" value="UniProtKB-KW"/>
</dbReference>
<evidence type="ECO:0000256" key="12">
    <source>
        <dbReference type="SAM" id="MobiDB-lite"/>
    </source>
</evidence>
<dbReference type="GO" id="GO:0003677">
    <property type="term" value="F:DNA binding"/>
    <property type="evidence" value="ECO:0007669"/>
    <property type="project" value="UniProtKB-KW"/>
</dbReference>
<dbReference type="SUPFAM" id="SSF53098">
    <property type="entry name" value="Ribonuclease H-like"/>
    <property type="match status" value="2"/>
</dbReference>
<dbReference type="PANTHER" id="PTHR37984:SF5">
    <property type="entry name" value="PROTEIN NYNRIN-LIKE"/>
    <property type="match status" value="1"/>
</dbReference>